<sequence length="104" mass="11493">MSSIDRIVQIMVSLFNGFGLGSGHCTRFGRFNYLVGRNTGRCPRALDAEHLALVERWLTLLTEVLEPFQNVSPSQLDAIAPSHTVSRNVNDGMVQHHSIVSSQS</sequence>
<gene>
    <name evidence="1" type="ORF">TELCIR_15244</name>
</gene>
<accession>A0A2G9TYR0</accession>
<keyword evidence="2" id="KW-1185">Reference proteome</keyword>
<evidence type="ECO:0000313" key="2">
    <source>
        <dbReference type="Proteomes" id="UP000230423"/>
    </source>
</evidence>
<evidence type="ECO:0000313" key="1">
    <source>
        <dbReference type="EMBL" id="PIO63171.1"/>
    </source>
</evidence>
<dbReference type="Proteomes" id="UP000230423">
    <property type="component" value="Unassembled WGS sequence"/>
</dbReference>
<dbReference type="AlphaFoldDB" id="A0A2G9TYR0"/>
<organism evidence="1 2">
    <name type="scientific">Teladorsagia circumcincta</name>
    <name type="common">Brown stomach worm</name>
    <name type="synonym">Ostertagia circumcincta</name>
    <dbReference type="NCBI Taxonomy" id="45464"/>
    <lineage>
        <taxon>Eukaryota</taxon>
        <taxon>Metazoa</taxon>
        <taxon>Ecdysozoa</taxon>
        <taxon>Nematoda</taxon>
        <taxon>Chromadorea</taxon>
        <taxon>Rhabditida</taxon>
        <taxon>Rhabditina</taxon>
        <taxon>Rhabditomorpha</taxon>
        <taxon>Strongyloidea</taxon>
        <taxon>Trichostrongylidae</taxon>
        <taxon>Teladorsagia</taxon>
    </lineage>
</organism>
<dbReference type="EMBL" id="KZ351211">
    <property type="protein sequence ID" value="PIO63171.1"/>
    <property type="molecule type" value="Genomic_DNA"/>
</dbReference>
<proteinExistence type="predicted"/>
<reference evidence="1 2" key="1">
    <citation type="submission" date="2015-09" db="EMBL/GenBank/DDBJ databases">
        <title>Draft genome of the parasitic nematode Teladorsagia circumcincta isolate WARC Sus (inbred).</title>
        <authorList>
            <person name="Mitreva M."/>
        </authorList>
    </citation>
    <scope>NUCLEOTIDE SEQUENCE [LARGE SCALE GENOMIC DNA]</scope>
    <source>
        <strain evidence="1 2">S</strain>
    </source>
</reference>
<name>A0A2G9TYR0_TELCI</name>
<protein>
    <submittedName>
        <fullName evidence="1">Uncharacterized protein</fullName>
    </submittedName>
</protein>